<dbReference type="EMBL" id="LOHG01000008">
    <property type="protein sequence ID" value="MCI8210731.1"/>
    <property type="molecule type" value="Genomic_DNA"/>
</dbReference>
<reference evidence="1 2" key="1">
    <citation type="submission" date="2015-12" db="EMBL/GenBank/DDBJ databases">
        <title>Phylogenomics in the description of a new species in the Pseudomonas syringae group.</title>
        <authorList>
            <person name="Busquets A."/>
            <person name="Gomila M."/>
            <person name="Beiki F."/>
            <person name="Rahimian H."/>
            <person name="Mulet M."/>
            <person name="Sanchez D."/>
            <person name="Garcia-Valdes E."/>
            <person name="Lalucat J."/>
        </authorList>
    </citation>
    <scope>NUCLEOTIDE SEQUENCE [LARGE SCALE GENOMIC DNA]</scope>
    <source>
        <strain evidence="1 2">S25</strain>
    </source>
</reference>
<gene>
    <name evidence="1" type="ORF">AUC61_14430</name>
</gene>
<dbReference type="Proteomes" id="UP001320513">
    <property type="component" value="Unassembled WGS sequence"/>
</dbReference>
<evidence type="ECO:0000313" key="1">
    <source>
        <dbReference type="EMBL" id="MCI8210731.1"/>
    </source>
</evidence>
<sequence length="75" mass="8755">MTKHEIAVGMIDSRIQKLIENAEDYSLHCETQMAVEMAYALSAIDCKEHTRYTQCLMFIRARSNEEQLARMRRCA</sequence>
<proteinExistence type="predicted"/>
<dbReference type="RefSeq" id="WP_243246954.1">
    <property type="nucleotide sequence ID" value="NZ_LOHG01000008.1"/>
</dbReference>
<evidence type="ECO:0000313" key="2">
    <source>
        <dbReference type="Proteomes" id="UP001320513"/>
    </source>
</evidence>
<comment type="caution">
    <text evidence="1">The sequence shown here is derived from an EMBL/GenBank/DDBJ whole genome shotgun (WGS) entry which is preliminary data.</text>
</comment>
<organism evidence="1 2">
    <name type="scientific">Pseudomonas maioricensis</name>
    <dbReference type="NCBI Taxonomy" id="1766623"/>
    <lineage>
        <taxon>Bacteria</taxon>
        <taxon>Pseudomonadati</taxon>
        <taxon>Pseudomonadota</taxon>
        <taxon>Gammaproteobacteria</taxon>
        <taxon>Pseudomonadales</taxon>
        <taxon>Pseudomonadaceae</taxon>
        <taxon>Pseudomonas</taxon>
    </lineage>
</organism>
<keyword evidence="2" id="KW-1185">Reference proteome</keyword>
<protein>
    <submittedName>
        <fullName evidence="1">Uncharacterized protein</fullName>
    </submittedName>
</protein>
<name>A0ABS9ZJG7_9PSED</name>
<accession>A0ABS9ZJG7</accession>